<gene>
    <name evidence="2" type="ORF">ACFFTL_40875</name>
</gene>
<evidence type="ECO:0000313" key="2">
    <source>
        <dbReference type="EMBL" id="MFB9578454.1"/>
    </source>
</evidence>
<name>A0ABV5RNK2_9ACTN</name>
<sequence length="88" mass="9381">MRILSLSSRAVCVAEMLISRMSSSSAQFFGSLPEMAVKKTRTGTSTTTVDSCQPGLDQAFRGDDDEGHRGKQADADHGHECSDDTGEA</sequence>
<comment type="caution">
    <text evidence="2">The sequence shown here is derived from an EMBL/GenBank/DDBJ whole genome shotgun (WGS) entry which is preliminary data.</text>
</comment>
<organism evidence="2 3">
    <name type="scientific">Streptomyces yanii</name>
    <dbReference type="NCBI Taxonomy" id="78510"/>
    <lineage>
        <taxon>Bacteria</taxon>
        <taxon>Bacillati</taxon>
        <taxon>Actinomycetota</taxon>
        <taxon>Actinomycetes</taxon>
        <taxon>Kitasatosporales</taxon>
        <taxon>Streptomycetaceae</taxon>
        <taxon>Streptomyces</taxon>
    </lineage>
</organism>
<feature type="region of interest" description="Disordered" evidence="1">
    <location>
        <begin position="41"/>
        <end position="88"/>
    </location>
</feature>
<dbReference type="Proteomes" id="UP001589710">
    <property type="component" value="Unassembled WGS sequence"/>
</dbReference>
<dbReference type="EMBL" id="JBHMCG010000176">
    <property type="protein sequence ID" value="MFB9578454.1"/>
    <property type="molecule type" value="Genomic_DNA"/>
</dbReference>
<evidence type="ECO:0000256" key="1">
    <source>
        <dbReference type="SAM" id="MobiDB-lite"/>
    </source>
</evidence>
<proteinExistence type="predicted"/>
<feature type="compositionally biased region" description="Basic and acidic residues" evidence="1">
    <location>
        <begin position="60"/>
        <end position="82"/>
    </location>
</feature>
<evidence type="ECO:0000313" key="3">
    <source>
        <dbReference type="Proteomes" id="UP001589710"/>
    </source>
</evidence>
<accession>A0ABV5RNK2</accession>
<reference evidence="2 3" key="1">
    <citation type="submission" date="2024-09" db="EMBL/GenBank/DDBJ databases">
        <authorList>
            <person name="Sun Q."/>
            <person name="Mori K."/>
        </authorList>
    </citation>
    <scope>NUCLEOTIDE SEQUENCE [LARGE SCALE GENOMIC DNA]</scope>
    <source>
        <strain evidence="2 3">JCM 3331</strain>
    </source>
</reference>
<dbReference type="RefSeq" id="WP_345513342.1">
    <property type="nucleotide sequence ID" value="NZ_BAAAXD010000021.1"/>
</dbReference>
<evidence type="ECO:0008006" key="4">
    <source>
        <dbReference type="Google" id="ProtNLM"/>
    </source>
</evidence>
<protein>
    <recommendedName>
        <fullName evidence="4">Secreted protein</fullName>
    </recommendedName>
</protein>
<keyword evidence="3" id="KW-1185">Reference proteome</keyword>